<dbReference type="InterPro" id="IPR002525">
    <property type="entry name" value="Transp_IS110-like_N"/>
</dbReference>
<accession>A0A1K2FBQ0</accession>
<dbReference type="Pfam" id="PF01548">
    <property type="entry name" value="DEDD_Tnp_IS110"/>
    <property type="match status" value="1"/>
</dbReference>
<dbReference type="GO" id="GO:0006313">
    <property type="term" value="P:DNA transposition"/>
    <property type="evidence" value="ECO:0007669"/>
    <property type="project" value="InterPro"/>
</dbReference>
<feature type="domain" description="Transposase IS116/IS110/IS902 C-terminal" evidence="3">
    <location>
        <begin position="271"/>
        <end position="355"/>
    </location>
</feature>
<reference evidence="4 5" key="1">
    <citation type="submission" date="2016-11" db="EMBL/GenBank/DDBJ databases">
        <authorList>
            <person name="Jaros S."/>
            <person name="Januszkiewicz K."/>
            <person name="Wedrychowicz H."/>
        </authorList>
    </citation>
    <scope>NUCLEOTIDE SEQUENCE [LARGE SCALE GENOMIC DNA]</scope>
    <source>
        <strain evidence="4 5">OK807</strain>
    </source>
</reference>
<sequence>MEKLDEVWVGVDAGKGHHWACAVDIAGNTLLSKKIINGESEILTGLSEILSLPPKVNWVIDISSSPSSLLIALLVTHGQQPRYITGTLVKQMSRALGSENKTDANDAHVIARTSIFAADRLSAIKVPVQVISDLSLLTSHRTDLVRDRTRAYNRMRDTLTGVFPALERTFNFSAHKGAVVLLTGFQTPSGIRRMGRSRLAAWLAKRGVRLAHGVAESAIEAAEAQHTSLPGEDAAAEIVEDLAASILNLSERIAKVEKRMDKILAEHPHSHILLSMPGMGKILAAELLVAAGDFSAYATEGKFASAAGMVPVSRDSGTRTGVHLRPKRYSRPLQRALFLSAQASCLHHVRDREYYLRKRAQGMRNSAAIICVARRQIRMLWTLLEEDRTYQLEPPTAVSASPAPPS</sequence>
<proteinExistence type="predicted"/>
<evidence type="ECO:0000313" key="4">
    <source>
        <dbReference type="EMBL" id="SFY45155.1"/>
    </source>
</evidence>
<evidence type="ECO:0000313" key="5">
    <source>
        <dbReference type="Proteomes" id="UP000181909"/>
    </source>
</evidence>
<dbReference type="Pfam" id="PF02371">
    <property type="entry name" value="Transposase_20"/>
    <property type="match status" value="1"/>
</dbReference>
<dbReference type="PANTHER" id="PTHR33055:SF3">
    <property type="entry name" value="PUTATIVE TRANSPOSASE FOR IS117-RELATED"/>
    <property type="match status" value="1"/>
</dbReference>
<feature type="domain" description="Transposase IS110-like N-terminal" evidence="2">
    <location>
        <begin position="9"/>
        <end position="164"/>
    </location>
</feature>
<dbReference type="GO" id="GO:0003677">
    <property type="term" value="F:DNA binding"/>
    <property type="evidence" value="ECO:0007669"/>
    <property type="project" value="InterPro"/>
</dbReference>
<dbReference type="GO" id="GO:0004803">
    <property type="term" value="F:transposase activity"/>
    <property type="evidence" value="ECO:0007669"/>
    <property type="project" value="InterPro"/>
</dbReference>
<name>A0A1K2FBQ0_STRAR</name>
<organism evidence="4 5">
    <name type="scientific">Streptomyces atratus</name>
    <dbReference type="NCBI Taxonomy" id="1893"/>
    <lineage>
        <taxon>Bacteria</taxon>
        <taxon>Bacillati</taxon>
        <taxon>Actinomycetota</taxon>
        <taxon>Actinomycetes</taxon>
        <taxon>Kitasatosporales</taxon>
        <taxon>Streptomycetaceae</taxon>
        <taxon>Streptomyces</taxon>
    </lineage>
</organism>
<evidence type="ECO:0000259" key="3">
    <source>
        <dbReference type="Pfam" id="PF02371"/>
    </source>
</evidence>
<protein>
    <submittedName>
        <fullName evidence="4">Transposase</fullName>
    </submittedName>
</protein>
<dbReference type="Proteomes" id="UP000181909">
    <property type="component" value="Unassembled WGS sequence"/>
</dbReference>
<dbReference type="PANTHER" id="PTHR33055">
    <property type="entry name" value="TRANSPOSASE FOR INSERTION SEQUENCE ELEMENT IS1111A"/>
    <property type="match status" value="1"/>
</dbReference>
<dbReference type="InterPro" id="IPR047650">
    <property type="entry name" value="Transpos_IS110"/>
</dbReference>
<dbReference type="OrthoDB" id="3188901at2"/>
<dbReference type="InterPro" id="IPR003346">
    <property type="entry name" value="Transposase_20"/>
</dbReference>
<keyword evidence="1" id="KW-0175">Coiled coil</keyword>
<feature type="coiled-coil region" evidence="1">
    <location>
        <begin position="239"/>
        <end position="266"/>
    </location>
</feature>
<gene>
    <name evidence="4" type="ORF">SAMN02787144_106210</name>
</gene>
<dbReference type="AlphaFoldDB" id="A0A1K2FBQ0"/>
<dbReference type="EMBL" id="FPJO01000062">
    <property type="protein sequence ID" value="SFY45155.1"/>
    <property type="molecule type" value="Genomic_DNA"/>
</dbReference>
<evidence type="ECO:0000259" key="2">
    <source>
        <dbReference type="Pfam" id="PF01548"/>
    </source>
</evidence>
<dbReference type="STRING" id="1893.SAMN02787144_106210"/>
<dbReference type="RefSeq" id="WP_072489712.1">
    <property type="nucleotide sequence ID" value="NZ_FPJO01000062.1"/>
</dbReference>
<dbReference type="NCBIfam" id="NF033542">
    <property type="entry name" value="transpos_IS110"/>
    <property type="match status" value="1"/>
</dbReference>
<evidence type="ECO:0000256" key="1">
    <source>
        <dbReference type="SAM" id="Coils"/>
    </source>
</evidence>